<organism evidence="1">
    <name type="scientific">marine sediment metagenome</name>
    <dbReference type="NCBI Taxonomy" id="412755"/>
    <lineage>
        <taxon>unclassified sequences</taxon>
        <taxon>metagenomes</taxon>
        <taxon>ecological metagenomes</taxon>
    </lineage>
</organism>
<dbReference type="EMBL" id="LAZR01026829">
    <property type="protein sequence ID" value="KKL67527.1"/>
    <property type="molecule type" value="Genomic_DNA"/>
</dbReference>
<comment type="caution">
    <text evidence="1">The sequence shown here is derived from an EMBL/GenBank/DDBJ whole genome shotgun (WGS) entry which is preliminary data.</text>
</comment>
<dbReference type="AlphaFoldDB" id="A0A0F9GWL5"/>
<protein>
    <submittedName>
        <fullName evidence="1">Uncharacterized protein</fullName>
    </submittedName>
</protein>
<gene>
    <name evidence="1" type="ORF">LCGC14_2134080</name>
</gene>
<accession>A0A0F9GWL5</accession>
<reference evidence="1" key="1">
    <citation type="journal article" date="2015" name="Nature">
        <title>Complex archaea that bridge the gap between prokaryotes and eukaryotes.</title>
        <authorList>
            <person name="Spang A."/>
            <person name="Saw J.H."/>
            <person name="Jorgensen S.L."/>
            <person name="Zaremba-Niedzwiedzka K."/>
            <person name="Martijn J."/>
            <person name="Lind A.E."/>
            <person name="van Eijk R."/>
            <person name="Schleper C."/>
            <person name="Guy L."/>
            <person name="Ettema T.J."/>
        </authorList>
    </citation>
    <scope>NUCLEOTIDE SEQUENCE</scope>
</reference>
<sequence length="73" mass="7991">MTTLEEFASRAMQGIFSNKAIMDTVVISHSKIAAVDGQKGIDAMSKHIANISLVYAIALKEATDKFNFIEKET</sequence>
<evidence type="ECO:0000313" key="1">
    <source>
        <dbReference type="EMBL" id="KKL67527.1"/>
    </source>
</evidence>
<name>A0A0F9GWL5_9ZZZZ</name>
<proteinExistence type="predicted"/>